<dbReference type="VEuPathDB" id="VectorBase:GAUT047611"/>
<protein>
    <submittedName>
        <fullName evidence="1">Uncharacterized protein</fullName>
    </submittedName>
</protein>
<organism evidence="1 2">
    <name type="scientific">Glossina austeni</name>
    <name type="common">Savannah tsetse fly</name>
    <dbReference type="NCBI Taxonomy" id="7395"/>
    <lineage>
        <taxon>Eukaryota</taxon>
        <taxon>Metazoa</taxon>
        <taxon>Ecdysozoa</taxon>
        <taxon>Arthropoda</taxon>
        <taxon>Hexapoda</taxon>
        <taxon>Insecta</taxon>
        <taxon>Pterygota</taxon>
        <taxon>Neoptera</taxon>
        <taxon>Endopterygota</taxon>
        <taxon>Diptera</taxon>
        <taxon>Brachycera</taxon>
        <taxon>Muscomorpha</taxon>
        <taxon>Hippoboscoidea</taxon>
        <taxon>Glossinidae</taxon>
        <taxon>Glossina</taxon>
    </lineage>
</organism>
<evidence type="ECO:0000313" key="2">
    <source>
        <dbReference type="Proteomes" id="UP000078200"/>
    </source>
</evidence>
<dbReference type="EnsemblMetazoa" id="GAUT047611-RA">
    <property type="protein sequence ID" value="GAUT047611-PA"/>
    <property type="gene ID" value="GAUT047611"/>
</dbReference>
<proteinExistence type="predicted"/>
<keyword evidence="2" id="KW-1185">Reference proteome</keyword>
<sequence length="110" mass="12072">MAGIEISAAPDIWIIPGQTNSLTEALLQTPRQLNVMLSVVSTLCRANLIAFTLLRTSMVVIRCPSCSIKSAANCLAAKSQFIHSLLTPHKFGYFINNLLKSPFRMLVIII</sequence>
<reference evidence="1" key="1">
    <citation type="submission" date="2020-05" db="UniProtKB">
        <authorList>
            <consortium name="EnsemblMetazoa"/>
        </authorList>
    </citation>
    <scope>IDENTIFICATION</scope>
    <source>
        <strain evidence="1">TTRI</strain>
    </source>
</reference>
<evidence type="ECO:0000313" key="1">
    <source>
        <dbReference type="EnsemblMetazoa" id="GAUT047611-PA"/>
    </source>
</evidence>
<dbReference type="Proteomes" id="UP000078200">
    <property type="component" value="Unassembled WGS sequence"/>
</dbReference>
<dbReference type="AlphaFoldDB" id="A0A1A9VU16"/>
<accession>A0A1A9VU16</accession>
<name>A0A1A9VU16_GLOAU</name>